<evidence type="ECO:0000313" key="3">
    <source>
        <dbReference type="Proteomes" id="UP001209878"/>
    </source>
</evidence>
<protein>
    <recommendedName>
        <fullName evidence="1">Gem-associated protein 5 TPR domain-containing protein</fullName>
    </recommendedName>
</protein>
<evidence type="ECO:0000313" key="2">
    <source>
        <dbReference type="EMBL" id="KAK2183366.1"/>
    </source>
</evidence>
<dbReference type="EMBL" id="JAODUO010000314">
    <property type="protein sequence ID" value="KAK2183366.1"/>
    <property type="molecule type" value="Genomic_DNA"/>
</dbReference>
<dbReference type="GO" id="GO:0005634">
    <property type="term" value="C:nucleus"/>
    <property type="evidence" value="ECO:0007669"/>
    <property type="project" value="TreeGrafter"/>
</dbReference>
<sequence length="87" mass="9996">MEQFTVLELFKGSPASALRTAADKGQLNDWLMALAPMASPQHWKQLCGQYARQLEEEGLYQKAVSYYLAVHQVYDAINMLRRNSLYK</sequence>
<accession>A0AAD9L5P8</accession>
<comment type="caution">
    <text evidence="2">The sequence shown here is derived from an EMBL/GenBank/DDBJ whole genome shotgun (WGS) entry which is preliminary data.</text>
</comment>
<dbReference type="Pfam" id="PF23774">
    <property type="entry name" value="TPR_GEMI5"/>
    <property type="match status" value="1"/>
</dbReference>
<dbReference type="InterPro" id="IPR056421">
    <property type="entry name" value="TPR_GEMI5"/>
</dbReference>
<dbReference type="GO" id="GO:0003730">
    <property type="term" value="F:mRNA 3'-UTR binding"/>
    <property type="evidence" value="ECO:0007669"/>
    <property type="project" value="TreeGrafter"/>
</dbReference>
<dbReference type="AlphaFoldDB" id="A0AAD9L5P8"/>
<feature type="domain" description="Gem-associated protein 5 TPR" evidence="1">
    <location>
        <begin position="2"/>
        <end position="87"/>
    </location>
</feature>
<keyword evidence="3" id="KW-1185">Reference proteome</keyword>
<dbReference type="Proteomes" id="UP001209878">
    <property type="component" value="Unassembled WGS sequence"/>
</dbReference>
<dbReference type="InterPro" id="IPR052640">
    <property type="entry name" value="Gemin-5"/>
</dbReference>
<name>A0AAD9L5P8_RIDPI</name>
<proteinExistence type="predicted"/>
<dbReference type="PANTHER" id="PTHR46362:SF1">
    <property type="entry name" value="GEM-ASSOCIATED PROTEIN 5"/>
    <property type="match status" value="1"/>
</dbReference>
<gene>
    <name evidence="2" type="ORF">NP493_311g02082</name>
</gene>
<dbReference type="GO" id="GO:0032797">
    <property type="term" value="C:SMN complex"/>
    <property type="evidence" value="ECO:0007669"/>
    <property type="project" value="TreeGrafter"/>
</dbReference>
<dbReference type="PANTHER" id="PTHR46362">
    <property type="entry name" value="GEM-ASSOCIATED PROTEIN 5"/>
    <property type="match status" value="1"/>
</dbReference>
<reference evidence="2" key="1">
    <citation type="journal article" date="2023" name="Mol. Biol. Evol.">
        <title>Third-Generation Sequencing Reveals the Adaptive Role of the Epigenome in Three Deep-Sea Polychaetes.</title>
        <authorList>
            <person name="Perez M."/>
            <person name="Aroh O."/>
            <person name="Sun Y."/>
            <person name="Lan Y."/>
            <person name="Juniper S.K."/>
            <person name="Young C.R."/>
            <person name="Angers B."/>
            <person name="Qian P.Y."/>
        </authorList>
    </citation>
    <scope>NUCLEOTIDE SEQUENCE</scope>
    <source>
        <strain evidence="2">R07B-5</strain>
    </source>
</reference>
<evidence type="ECO:0000259" key="1">
    <source>
        <dbReference type="Pfam" id="PF23774"/>
    </source>
</evidence>
<organism evidence="2 3">
    <name type="scientific">Ridgeia piscesae</name>
    <name type="common">Tubeworm</name>
    <dbReference type="NCBI Taxonomy" id="27915"/>
    <lineage>
        <taxon>Eukaryota</taxon>
        <taxon>Metazoa</taxon>
        <taxon>Spiralia</taxon>
        <taxon>Lophotrochozoa</taxon>
        <taxon>Annelida</taxon>
        <taxon>Polychaeta</taxon>
        <taxon>Sedentaria</taxon>
        <taxon>Canalipalpata</taxon>
        <taxon>Sabellida</taxon>
        <taxon>Siboglinidae</taxon>
        <taxon>Ridgeia</taxon>
    </lineage>
</organism>
<dbReference type="GO" id="GO:0000387">
    <property type="term" value="P:spliceosomal snRNP assembly"/>
    <property type="evidence" value="ECO:0007669"/>
    <property type="project" value="TreeGrafter"/>
</dbReference>